<feature type="region of interest" description="Disordered" evidence="1">
    <location>
        <begin position="316"/>
        <end position="341"/>
    </location>
</feature>
<keyword evidence="2" id="KW-0732">Signal</keyword>
<evidence type="ECO:0000256" key="1">
    <source>
        <dbReference type="SAM" id="MobiDB-lite"/>
    </source>
</evidence>
<dbReference type="InterPro" id="IPR036465">
    <property type="entry name" value="vWFA_dom_sf"/>
</dbReference>
<dbReference type="EMBL" id="CP036422">
    <property type="protein sequence ID" value="QFU76999.1"/>
    <property type="molecule type" value="Genomic_DNA"/>
</dbReference>
<accession>A0A5P9NMY9</accession>
<organism evidence="3 4">
    <name type="scientific">Halioglobus maricola</name>
    <dbReference type="NCBI Taxonomy" id="2601894"/>
    <lineage>
        <taxon>Bacteria</taxon>
        <taxon>Pseudomonadati</taxon>
        <taxon>Pseudomonadota</taxon>
        <taxon>Gammaproteobacteria</taxon>
        <taxon>Cellvibrionales</taxon>
        <taxon>Halieaceae</taxon>
        <taxon>Halioglobus</taxon>
    </lineage>
</organism>
<proteinExistence type="predicted"/>
<dbReference type="OrthoDB" id="7156875at2"/>
<evidence type="ECO:0000313" key="4">
    <source>
        <dbReference type="Proteomes" id="UP000326287"/>
    </source>
</evidence>
<dbReference type="KEGG" id="halc:EY643_15830"/>
<feature type="signal peptide" evidence="2">
    <location>
        <begin position="1"/>
        <end position="29"/>
    </location>
</feature>
<sequence length="1357" mass="146103">MAAKLNRALAAVPLVAAMAAASLIGPAQADDTEIYKAVFSSDTGYKPQVIILFDDSGSMRNTQSTKPRYDGDTNYSDDGSIPANRIYWSTDGDVPEVGSSQWFTADANQCATSTDRLDDKGFFLASGALRWYDPEDDVDTCGPYYCADGSHTYYEFDPTGGTQNNACWTTSSITTPADVWVEDDNDTLVSSFFGPYCDDPDLGLFDDFFSGHSTVLEVDGTDGCYDLVESGASTSGYVARGDDDDGSCPSPEVYIDGGGTSGCFEYVTGEVGEETGTTYSYQTTAIQDCPSGVVTTGEWLGLSDEVNTPTHVECYDDVEDDNDSNPNHDTDGFPQDNVNDGSEYAATVDETVSWGNTSYYFYTSNYMRWQHDTTDSISNTDRSKLDIAQEVVEDIVYTTPSVDFGLLEFNHQQGGRLTQRVIANMDDTDITTDGVTRDARENLIYLVNELQQGGNTPMCESLYEAYLYLSRSTPEWYDNASSSDGHDPQPYDSAAIVGGVYAPPVTPCANTYLILMTDGKPNKDVGSNDAIKTVIAEDPDISPTGSNGNCTIYPDDDGNTNSSWSLTDADGNTSSGSNGGEYCMPELAEYMANNDLDDNESNGKQYAKTYTIGFATNQEILQHTAEKGDGAFYEANNAQALRDAFRDALISILADETTFTSPAVAVDTFTRTQSRNEIFYAMFEPGDTVDWAGNIKKLNLVINDDGAVLQGGDNQPALDENTGEFLSTAVTVWSTEADGGTVTKGGVGGLLAALPDLSVRNLYINTGTNGALEAFNTTNIDADAMGVGSDSALYQLFGTNSATAFAKQIAWGQGYDAYNEDGDADVTDNRPWIMGDILHSQPLVINYGALGSATIENPDLRIVAGTNAGWIHMFGNTDGHEDWAFFPKELASKMAARRADAESAQNVYGMDLTATLYTSDIGLDGTIDSSDGDKAFIFMGQRRGGKAYYALDVSNPDVPAFKWMIDNSTAGYDELGMTFSQPIVTFIPGYVDANGYSKPVLVFGAGYDTNKDSTAIGSVDNEGRGIFIVDADSGALVWSVTPGANSATNLNEPDLNHSVPAQVSVLDSNGDRLTDRIYFGDTGGFLWRVDLAGNSLPDSNQDTWLITKVGDFNDGSTLTDRRFFNAPDIVRIRVDGQAVDAVIIGTGDRTNPNGTDVDNTLYMIRDVATTPYSTAEPSVSDCATDGFVDFRCDLPLTEADLYDITDNAINDGSDTEMADAVDALQAAHGWKFDLVNLGEKSLAQTLSIDGKVYVPTFTPSNEVFDDGISCGPSPGTGIMYIIDLYDGERAVLDMGDIIPDTPSLHVAEDGKIRLLLPPGTPAANSDEPGEIDCEGGICDVNESLRPPYGNYWFQEDY</sequence>
<dbReference type="SUPFAM" id="SSF53300">
    <property type="entry name" value="vWA-like"/>
    <property type="match status" value="1"/>
</dbReference>
<gene>
    <name evidence="3" type="ORF">EY643_15830</name>
</gene>
<dbReference type="Proteomes" id="UP000326287">
    <property type="component" value="Chromosome"/>
</dbReference>
<keyword evidence="4" id="KW-1185">Reference proteome</keyword>
<evidence type="ECO:0000313" key="3">
    <source>
        <dbReference type="EMBL" id="QFU76999.1"/>
    </source>
</evidence>
<name>A0A5P9NMY9_9GAMM</name>
<evidence type="ECO:0000256" key="2">
    <source>
        <dbReference type="SAM" id="SignalP"/>
    </source>
</evidence>
<protein>
    <submittedName>
        <fullName evidence="3">Uncharacterized protein</fullName>
    </submittedName>
</protein>
<feature type="chain" id="PRO_5024848234" evidence="2">
    <location>
        <begin position="30"/>
        <end position="1357"/>
    </location>
</feature>
<dbReference type="Gene3D" id="3.40.50.410">
    <property type="entry name" value="von Willebrand factor, type A domain"/>
    <property type="match status" value="1"/>
</dbReference>
<dbReference type="RefSeq" id="WP_153240141.1">
    <property type="nucleotide sequence ID" value="NZ_CP036422.1"/>
</dbReference>
<reference evidence="3 4" key="1">
    <citation type="submission" date="2019-02" db="EMBL/GenBank/DDBJ databases">
        <authorList>
            <person name="Li S.-H."/>
        </authorList>
    </citation>
    <scope>NUCLEOTIDE SEQUENCE [LARGE SCALE GENOMIC DNA]</scope>
    <source>
        <strain evidence="3 4">IMCC14385</strain>
    </source>
</reference>